<evidence type="ECO:0000256" key="6">
    <source>
        <dbReference type="ARBA" id="ARBA00022763"/>
    </source>
</evidence>
<dbReference type="GO" id="GO:0005524">
    <property type="term" value="F:ATP binding"/>
    <property type="evidence" value="ECO:0007669"/>
    <property type="project" value="UniProtKB-UniRule"/>
</dbReference>
<evidence type="ECO:0000256" key="2">
    <source>
        <dbReference type="ARBA" id="ARBA00022490"/>
    </source>
</evidence>
<feature type="binding site" evidence="17">
    <location>
        <begin position="33"/>
        <end position="40"/>
    </location>
    <ligand>
        <name>ATP</name>
        <dbReference type="ChEBI" id="CHEBI:30616"/>
    </ligand>
</feature>
<keyword evidence="2 17" id="KW-0963">Cytoplasm</keyword>
<evidence type="ECO:0000313" key="19">
    <source>
        <dbReference type="EMBL" id="SFS32920.1"/>
    </source>
</evidence>
<keyword evidence="5 17" id="KW-0547">Nucleotide-binding</keyword>
<evidence type="ECO:0000256" key="13">
    <source>
        <dbReference type="ARBA" id="ARBA00023204"/>
    </source>
</evidence>
<dbReference type="SMART" id="SM00382">
    <property type="entry name" value="AAA"/>
    <property type="match status" value="2"/>
</dbReference>
<dbReference type="InterPro" id="IPR041552">
    <property type="entry name" value="UvrA_DNA-bd"/>
</dbReference>
<evidence type="ECO:0000256" key="16">
    <source>
        <dbReference type="ARBA" id="ARBA00042156"/>
    </source>
</evidence>
<dbReference type="Pfam" id="PF17755">
    <property type="entry name" value="UvrA_DNA-bind"/>
    <property type="match status" value="1"/>
</dbReference>
<organism evidence="19 20">
    <name type="scientific">Marininema halotolerans</name>
    <dbReference type="NCBI Taxonomy" id="1155944"/>
    <lineage>
        <taxon>Bacteria</taxon>
        <taxon>Bacillati</taxon>
        <taxon>Bacillota</taxon>
        <taxon>Bacilli</taxon>
        <taxon>Bacillales</taxon>
        <taxon>Thermoactinomycetaceae</taxon>
        <taxon>Marininema</taxon>
    </lineage>
</organism>
<dbReference type="GO" id="GO:0003677">
    <property type="term" value="F:DNA binding"/>
    <property type="evidence" value="ECO:0007669"/>
    <property type="project" value="UniProtKB-UniRule"/>
</dbReference>
<keyword evidence="6 17" id="KW-0227">DNA damage</keyword>
<dbReference type="GO" id="GO:0009432">
    <property type="term" value="P:SOS response"/>
    <property type="evidence" value="ECO:0007669"/>
    <property type="project" value="UniProtKB-UniRule"/>
</dbReference>
<evidence type="ECO:0000256" key="12">
    <source>
        <dbReference type="ARBA" id="ARBA00023125"/>
    </source>
</evidence>
<evidence type="ECO:0000256" key="5">
    <source>
        <dbReference type="ARBA" id="ARBA00022741"/>
    </source>
</evidence>
<keyword evidence="4 17" id="KW-0677">Repeat</keyword>
<keyword evidence="7 17" id="KW-0228">DNA excision</keyword>
<comment type="similarity">
    <text evidence="14 17">Belongs to the ABC transporter superfamily. UvrA family.</text>
</comment>
<gene>
    <name evidence="17" type="primary">uvrA</name>
    <name evidence="19" type="ORF">SAMN05444972_101231</name>
</gene>
<evidence type="ECO:0000256" key="1">
    <source>
        <dbReference type="ARBA" id="ARBA00004496"/>
    </source>
</evidence>
<dbReference type="Gene3D" id="1.10.8.280">
    <property type="entry name" value="ABC transporter ATPase domain-like"/>
    <property type="match status" value="1"/>
</dbReference>
<dbReference type="CDD" id="cd03271">
    <property type="entry name" value="ABC_UvrA_II"/>
    <property type="match status" value="1"/>
</dbReference>
<accession>A0A1I6NYJ8</accession>
<comment type="subcellular location">
    <subcellularLocation>
        <location evidence="1 17">Cytoplasm</location>
    </subcellularLocation>
</comment>
<evidence type="ECO:0000256" key="10">
    <source>
        <dbReference type="ARBA" id="ARBA00022840"/>
    </source>
</evidence>
<dbReference type="SUPFAM" id="SSF52540">
    <property type="entry name" value="P-loop containing nucleoside triphosphate hydrolases"/>
    <property type="match status" value="2"/>
</dbReference>
<evidence type="ECO:0000256" key="3">
    <source>
        <dbReference type="ARBA" id="ARBA00022723"/>
    </source>
</evidence>
<evidence type="ECO:0000313" key="20">
    <source>
        <dbReference type="Proteomes" id="UP000198660"/>
    </source>
</evidence>
<dbReference type="GO" id="GO:0016887">
    <property type="term" value="F:ATP hydrolysis activity"/>
    <property type="evidence" value="ECO:0007669"/>
    <property type="project" value="InterPro"/>
</dbReference>
<dbReference type="OrthoDB" id="9809851at2"/>
<dbReference type="InterPro" id="IPR013815">
    <property type="entry name" value="ATP_grasp_subdomain_1"/>
</dbReference>
<dbReference type="GO" id="GO:0008270">
    <property type="term" value="F:zinc ion binding"/>
    <property type="evidence" value="ECO:0007669"/>
    <property type="project" value="UniProtKB-UniRule"/>
</dbReference>
<dbReference type="GO" id="GO:0005737">
    <property type="term" value="C:cytoplasm"/>
    <property type="evidence" value="ECO:0007669"/>
    <property type="project" value="UniProtKB-SubCell"/>
</dbReference>
<proteinExistence type="inferred from homology"/>
<evidence type="ECO:0000256" key="15">
    <source>
        <dbReference type="ARBA" id="ARBA00039316"/>
    </source>
</evidence>
<dbReference type="InterPro" id="IPR017871">
    <property type="entry name" value="ABC_transporter-like_CS"/>
</dbReference>
<comment type="function">
    <text evidence="17">The UvrABC repair system catalyzes the recognition and processing of DNA lesions. UvrA is an ATPase and a DNA-binding protein. A damage recognition complex composed of 2 UvrA and 2 UvrB subunits scans DNA for abnormalities. When the presence of a lesion has been verified by UvrB, the UvrA molecules dissociate.</text>
</comment>
<dbReference type="PROSITE" id="PS50893">
    <property type="entry name" value="ABC_TRANSPORTER_2"/>
    <property type="match status" value="1"/>
</dbReference>
<sequence>MTQENIVIRGARVHNLKEVDVIIPRDKLVVLTGLSGSGKSSLAFDTIYAEGQRRYVESLSAYARQFLGQMDKPDVDSIDGLSPAISIDQKTTSKNPRSTVGTVTEIYDYLRLLYARVGRAYCPDHGIEIRSQTVQQMTDRVMELPDRTRIQVLAPMVSGRKGEHVKLMDEIRKQGFVRVRIDGEVMDLSEEIQLEKNKKHSIEVVVDRIVVKEGVDTRLTDSLETALQLASGKVIVDVIDGDEMLFSQNLACPECGFSMDELSPRMFSFNSPFGACPTCDGLGSRMEVDPQLVIPDWSKSLADGAIEAWQGKSSTYYPQLLESACRYYDISMDVPVQDLPKKHLDIILKGTGDRIPFRYDSEMGMREVNIRFEGVLKNLERRFRETGSDAVREIIEGYMSKKDCPSCKGARLRKETLSVFVGGQSIAYVTSLSIQEAMEFFNSLDLTEKELTIGRQILKEIQGRLGFLNNVGLNYLTLNRAAGTLSGGEAQRIRLATQIGSKLMGVLYILDEPSIGLHQRDNARLIETLEQMRDLGNTLIVVEHDEDTMMAADYIIDVGPGAGTHGGEIVASGTPVEVMAMEHSLTGEYLSGRKFIPLPVERREPNGNWLEVIGAKENNLRNVNVNIPLGVFTCVTGVSGSGKSTLINEILLKSLSRELHRAKAVPGEHQEITGITHLDKVINIDQSPIGRTPRSNPATYTSLFDDVRDVFAATQEAKVRGYKKGRFSFNVKGGRCEACRGDGIIKIEMHFLPDVYVPCEECKGKRYNRDTLEVKYKGKNIADVLEMRVEEACEFFKNIPRIQRKVQTLFDVGLGYVKLGQPATTLSGGEAQRVKLASELYKRSKGRTLYVLDEPTTGLHVDDISRLLNVLQRLVENGDSVLVIEHNLDVIKTADYLIDLGPEGGTGGGTIVATGTPEEVVENKGSHTGYYLQPILERDRKRMEAYYDKLSAQVSG</sequence>
<evidence type="ECO:0000256" key="9">
    <source>
        <dbReference type="ARBA" id="ARBA00022833"/>
    </source>
</evidence>
<dbReference type="GO" id="GO:0009381">
    <property type="term" value="F:excinuclease ABC activity"/>
    <property type="evidence" value="ECO:0007669"/>
    <property type="project" value="UniProtKB-UniRule"/>
</dbReference>
<keyword evidence="8 17" id="KW-0863">Zinc-finger</keyword>
<evidence type="ECO:0000256" key="8">
    <source>
        <dbReference type="ARBA" id="ARBA00022771"/>
    </source>
</evidence>
<evidence type="ECO:0000259" key="18">
    <source>
        <dbReference type="PROSITE" id="PS50893"/>
    </source>
</evidence>
<dbReference type="AlphaFoldDB" id="A0A1I6NYJ8"/>
<keyword evidence="10 17" id="KW-0067">ATP-binding</keyword>
<dbReference type="NCBIfam" id="TIGR00630">
    <property type="entry name" value="uvra"/>
    <property type="match status" value="1"/>
</dbReference>
<comment type="subunit">
    <text evidence="17">Forms a heterotetramer with UvrB during the search for lesions.</text>
</comment>
<keyword evidence="12 17" id="KW-0238">DNA-binding</keyword>
<dbReference type="FunFam" id="1.20.1580.10:FF:000002">
    <property type="entry name" value="UvrABC system protein A"/>
    <property type="match status" value="1"/>
</dbReference>
<feature type="zinc finger region" description="C4-type" evidence="17">
    <location>
        <begin position="252"/>
        <end position="279"/>
    </location>
</feature>
<dbReference type="NCBIfam" id="NF001503">
    <property type="entry name" value="PRK00349.1"/>
    <property type="match status" value="1"/>
</dbReference>
<dbReference type="EMBL" id="FPAA01000001">
    <property type="protein sequence ID" value="SFS32920.1"/>
    <property type="molecule type" value="Genomic_DNA"/>
</dbReference>
<dbReference type="InterPro" id="IPR003439">
    <property type="entry name" value="ABC_transporter-like_ATP-bd"/>
</dbReference>
<dbReference type="Gene3D" id="3.30.1490.20">
    <property type="entry name" value="ATP-grasp fold, A domain"/>
    <property type="match status" value="1"/>
</dbReference>
<name>A0A1I6NYJ8_9BACL</name>
<evidence type="ECO:0000256" key="17">
    <source>
        <dbReference type="HAMAP-Rule" id="MF_00205"/>
    </source>
</evidence>
<dbReference type="RefSeq" id="WP_091832573.1">
    <property type="nucleotide sequence ID" value="NZ_FPAA01000001.1"/>
</dbReference>
<evidence type="ECO:0000256" key="11">
    <source>
        <dbReference type="ARBA" id="ARBA00022881"/>
    </source>
</evidence>
<feature type="domain" description="ABC transporter" evidence="18">
    <location>
        <begin position="602"/>
        <end position="933"/>
    </location>
</feature>
<dbReference type="InterPro" id="IPR003593">
    <property type="entry name" value="AAA+_ATPase"/>
</dbReference>
<feature type="binding site" evidence="17">
    <location>
        <begin position="637"/>
        <end position="644"/>
    </location>
    <ligand>
        <name>ATP</name>
        <dbReference type="ChEBI" id="CHEBI:30616"/>
    </ligand>
</feature>
<evidence type="ECO:0000256" key="14">
    <source>
        <dbReference type="ARBA" id="ARBA00038000"/>
    </source>
</evidence>
<dbReference type="Gene3D" id="3.40.50.300">
    <property type="entry name" value="P-loop containing nucleotide triphosphate hydrolases"/>
    <property type="match status" value="2"/>
</dbReference>
<keyword evidence="3 17" id="KW-0479">Metal-binding</keyword>
<dbReference type="PROSITE" id="PS00211">
    <property type="entry name" value="ABC_TRANSPORTER_1"/>
    <property type="match status" value="2"/>
</dbReference>
<dbReference type="Pfam" id="PF17760">
    <property type="entry name" value="UvrA_inter"/>
    <property type="match status" value="1"/>
</dbReference>
<dbReference type="InterPro" id="IPR027417">
    <property type="entry name" value="P-loop_NTPase"/>
</dbReference>
<keyword evidence="17" id="KW-0742">SOS response</keyword>
<keyword evidence="20" id="KW-1185">Reference proteome</keyword>
<dbReference type="InterPro" id="IPR004602">
    <property type="entry name" value="UvrA"/>
</dbReference>
<keyword evidence="9 17" id="KW-0862">Zinc</keyword>
<protein>
    <recommendedName>
        <fullName evidence="15 17">UvrABC system protein A</fullName>
        <shortName evidence="17">UvrA protein</shortName>
    </recommendedName>
    <alternativeName>
        <fullName evidence="16 17">Excinuclease ABC subunit A</fullName>
    </alternativeName>
</protein>
<dbReference type="Proteomes" id="UP000198660">
    <property type="component" value="Unassembled WGS sequence"/>
</dbReference>
<dbReference type="InterPro" id="IPR041102">
    <property type="entry name" value="UvrA_inter"/>
</dbReference>
<dbReference type="GO" id="GO:0009380">
    <property type="term" value="C:excinuclease repair complex"/>
    <property type="evidence" value="ECO:0007669"/>
    <property type="project" value="InterPro"/>
</dbReference>
<dbReference type="HAMAP" id="MF_00205">
    <property type="entry name" value="UvrA"/>
    <property type="match status" value="1"/>
</dbReference>
<dbReference type="PANTHER" id="PTHR43152">
    <property type="entry name" value="UVRABC SYSTEM PROTEIN A"/>
    <property type="match status" value="1"/>
</dbReference>
<dbReference type="GO" id="GO:0006289">
    <property type="term" value="P:nucleotide-excision repair"/>
    <property type="evidence" value="ECO:0007669"/>
    <property type="project" value="UniProtKB-UniRule"/>
</dbReference>
<keyword evidence="13 17" id="KW-0234">DNA repair</keyword>
<evidence type="ECO:0000256" key="7">
    <source>
        <dbReference type="ARBA" id="ARBA00022769"/>
    </source>
</evidence>
<dbReference type="PANTHER" id="PTHR43152:SF3">
    <property type="entry name" value="UVRABC SYSTEM PROTEIN A"/>
    <property type="match status" value="1"/>
</dbReference>
<feature type="zinc finger region" description="C4-type" evidence="17">
    <location>
        <begin position="736"/>
        <end position="762"/>
    </location>
</feature>
<keyword evidence="11 17" id="KW-0267">Excision nuclease</keyword>
<dbReference type="CDD" id="cd03270">
    <property type="entry name" value="ABC_UvrA_I"/>
    <property type="match status" value="1"/>
</dbReference>
<dbReference type="Gene3D" id="1.20.1580.10">
    <property type="entry name" value="ABC transporter ATPase like domain"/>
    <property type="match status" value="2"/>
</dbReference>
<reference evidence="20" key="1">
    <citation type="submission" date="2016-10" db="EMBL/GenBank/DDBJ databases">
        <authorList>
            <person name="Varghese N."/>
            <person name="Submissions S."/>
        </authorList>
    </citation>
    <scope>NUCLEOTIDE SEQUENCE [LARGE SCALE GENOMIC DNA]</scope>
    <source>
        <strain evidence="20">DSM 45789</strain>
    </source>
</reference>
<evidence type="ECO:0000256" key="4">
    <source>
        <dbReference type="ARBA" id="ARBA00022737"/>
    </source>
</evidence>